<evidence type="ECO:0000313" key="3">
    <source>
        <dbReference type="EMBL" id="MEI4831628.1"/>
    </source>
</evidence>
<keyword evidence="2" id="KW-0732">Signal</keyword>
<gene>
    <name evidence="3" type="ORF">WAX78_19560</name>
</gene>
<dbReference type="CDD" id="cd16013">
    <property type="entry name" value="AcpA"/>
    <property type="match status" value="1"/>
</dbReference>
<comment type="caution">
    <text evidence="3">The sequence shown here is derived from an EMBL/GenBank/DDBJ whole genome shotgun (WGS) entry which is preliminary data.</text>
</comment>
<feature type="chain" id="PRO_5045845213" evidence="2">
    <location>
        <begin position="32"/>
        <end position="527"/>
    </location>
</feature>
<dbReference type="Proteomes" id="UP001367922">
    <property type="component" value="Unassembled WGS sequence"/>
</dbReference>
<dbReference type="InterPro" id="IPR017850">
    <property type="entry name" value="Alkaline_phosphatase_core_sf"/>
</dbReference>
<evidence type="ECO:0000313" key="4">
    <source>
        <dbReference type="Proteomes" id="UP001367922"/>
    </source>
</evidence>
<keyword evidence="4" id="KW-1185">Reference proteome</keyword>
<dbReference type="InterPro" id="IPR007312">
    <property type="entry name" value="Phosphoesterase"/>
</dbReference>
<dbReference type="PANTHER" id="PTHR31956:SF1">
    <property type="entry name" value="NON-SPECIFIC PHOSPHOLIPASE C1"/>
    <property type="match status" value="1"/>
</dbReference>
<accession>A0ABU8G2Y2</accession>
<dbReference type="Gene3D" id="3.40.720.10">
    <property type="entry name" value="Alkaline Phosphatase, subunit A"/>
    <property type="match status" value="2"/>
</dbReference>
<evidence type="ECO:0000256" key="1">
    <source>
        <dbReference type="ARBA" id="ARBA00022801"/>
    </source>
</evidence>
<feature type="signal peptide" evidence="2">
    <location>
        <begin position="1"/>
        <end position="31"/>
    </location>
</feature>
<sequence>MKKKTVAGLVAGSVVALSSIFAGSTYSLAFADQKKNDDTIVSKEKKSVETTTPIKHVVVIFSENVSFDHYFGTYPNAKNPAGEPKFQAKANTPSVNGLTNELLNHNPNQFNPKRLDRSQAMTDDMDHEYTDEQKAFNSGKMDKFVEYTSGGSDKSLVMDYYDGNTVTGLWNYAQNFAMSDNSFGTTFGPSTPGALNLISGQTHGAAGYENGQKLGDIEDNVVNGTIIGDPDPYFDKASNPKRAQAELAGKNIGDLLNKKELTWGWFQGGFRDTTAQHKNIAGKSVTDYNPHHEPFQYYKSTSNPDHLPPSSVAMIGRTDQANHQYDLDDFWKAADTGNLPAVSYLKAANYQDGHAGYSDPLDEQHFIVDTINRIQSLPEWKDTAVIIAYDDSDGWYDHVMPQIVNGSNDAKTDALYGPGDAGKPRLGEYLNRAGYGPRLPLLVISPYAKKNFVDHTLTDQTSILRFIEDNWNLGRIGDYSFDAVAGTLNNMFDFKHKPNKEKLFLDPITGERINHYQFDKQHDDKQN</sequence>
<dbReference type="EMBL" id="JBAWSV010000007">
    <property type="protein sequence ID" value="MEI4831628.1"/>
    <property type="molecule type" value="Genomic_DNA"/>
</dbReference>
<proteinExistence type="predicted"/>
<dbReference type="RefSeq" id="WP_336483695.1">
    <property type="nucleotide sequence ID" value="NZ_JBAWSV010000007.1"/>
</dbReference>
<evidence type="ECO:0000256" key="2">
    <source>
        <dbReference type="SAM" id="SignalP"/>
    </source>
</evidence>
<organism evidence="3 4">
    <name type="scientific">Bacillus yunxiaonensis</name>
    <dbReference type="NCBI Taxonomy" id="3127665"/>
    <lineage>
        <taxon>Bacteria</taxon>
        <taxon>Bacillati</taxon>
        <taxon>Bacillota</taxon>
        <taxon>Bacilli</taxon>
        <taxon>Bacillales</taxon>
        <taxon>Bacillaceae</taxon>
        <taxon>Bacillus</taxon>
    </lineage>
</organism>
<protein>
    <submittedName>
        <fullName evidence="3">Alkaline phosphatase family protein</fullName>
    </submittedName>
</protein>
<name>A0ABU8G2Y2_9BACI</name>
<reference evidence="3 4" key="1">
    <citation type="submission" date="2024-01" db="EMBL/GenBank/DDBJ databases">
        <title>Seven novel Bacillus-like species.</title>
        <authorList>
            <person name="Liu G."/>
        </authorList>
    </citation>
    <scope>NUCLEOTIDE SEQUENCE [LARGE SCALE GENOMIC DNA]</scope>
    <source>
        <strain evidence="3 4">FJAT-53711</strain>
    </source>
</reference>
<dbReference type="Pfam" id="PF04185">
    <property type="entry name" value="Phosphoesterase"/>
    <property type="match status" value="1"/>
</dbReference>
<dbReference type="PANTHER" id="PTHR31956">
    <property type="entry name" value="NON-SPECIFIC PHOSPHOLIPASE C4-RELATED"/>
    <property type="match status" value="1"/>
</dbReference>
<keyword evidence="1" id="KW-0378">Hydrolase</keyword>